<keyword evidence="2" id="KW-1185">Reference proteome</keyword>
<protein>
    <recommendedName>
        <fullName evidence="3">DUF551 domain-containing protein</fullName>
    </recommendedName>
</protein>
<accession>A0ABS5VNE0</accession>
<dbReference type="EMBL" id="JAHESD010000010">
    <property type="protein sequence ID" value="MBT1702972.1"/>
    <property type="molecule type" value="Genomic_DNA"/>
</dbReference>
<comment type="caution">
    <text evidence="1">The sequence shown here is derived from an EMBL/GenBank/DDBJ whole genome shotgun (WGS) entry which is preliminary data.</text>
</comment>
<dbReference type="RefSeq" id="WP_254152942.1">
    <property type="nucleotide sequence ID" value="NZ_JAHESD010000010.1"/>
</dbReference>
<evidence type="ECO:0000313" key="1">
    <source>
        <dbReference type="EMBL" id="MBT1702972.1"/>
    </source>
</evidence>
<evidence type="ECO:0008006" key="3">
    <source>
        <dbReference type="Google" id="ProtNLM"/>
    </source>
</evidence>
<dbReference type="Proteomes" id="UP000772618">
    <property type="component" value="Unassembled WGS sequence"/>
</dbReference>
<sequence>MDKYYNSPFYGGMWHKGTEPPQDLGEGFSEDVLIDLDGSRENFRVGWYDHDEHCWYTHDKNHGIELKSELIMWTSLPLKTYFK</sequence>
<name>A0ABS5VNE0_9BACT</name>
<gene>
    <name evidence="1" type="ORF">KK060_06755</name>
</gene>
<evidence type="ECO:0000313" key="2">
    <source>
        <dbReference type="Proteomes" id="UP000772618"/>
    </source>
</evidence>
<organism evidence="1 2">
    <name type="scientific">Chryseosolibacter indicus</name>
    <dbReference type="NCBI Taxonomy" id="2782351"/>
    <lineage>
        <taxon>Bacteria</taxon>
        <taxon>Pseudomonadati</taxon>
        <taxon>Bacteroidota</taxon>
        <taxon>Cytophagia</taxon>
        <taxon>Cytophagales</taxon>
        <taxon>Chryseotaleaceae</taxon>
        <taxon>Chryseosolibacter</taxon>
    </lineage>
</organism>
<proteinExistence type="predicted"/>
<reference evidence="1 2" key="1">
    <citation type="submission" date="2021-05" db="EMBL/GenBank/DDBJ databases">
        <title>A Polyphasic approach of four new species of the genus Ohtaekwangia: Ohtaekwangia histidinii sp. nov., Ohtaekwangia cretensis sp. nov., Ohtaekwangia indiensis sp. nov., Ohtaekwangia reichenbachii sp. nov. from diverse environment.</title>
        <authorList>
            <person name="Octaviana S."/>
        </authorList>
    </citation>
    <scope>NUCLEOTIDE SEQUENCE [LARGE SCALE GENOMIC DNA]</scope>
    <source>
        <strain evidence="1 2">PWU20</strain>
    </source>
</reference>